<geneLocation type="plasmid" evidence="1 2">
    <name>pWSM1592_1</name>
</geneLocation>
<protein>
    <recommendedName>
        <fullName evidence="3">N-acetyltransferase domain-containing protein</fullName>
    </recommendedName>
</protein>
<name>A0ABY5XWJ3_RHISU</name>
<dbReference type="EMBL" id="CP104144">
    <property type="protein sequence ID" value="UWU18652.1"/>
    <property type="molecule type" value="Genomic_DNA"/>
</dbReference>
<evidence type="ECO:0000313" key="1">
    <source>
        <dbReference type="EMBL" id="UWU18652.1"/>
    </source>
</evidence>
<sequence>MNDGYYEIDILRPHLVDRAYLLVQAVVPTLTLAEWQQTVKSFLKQEKVVTVADGEGVVRGLCIYCIRDLEVVGKILDVPFLVPISAADQEGVARALLKHVMDVASSAQCTSIRIWTLEPENWRRMRDPAFFTRWDHGLIMG</sequence>
<accession>A0ABY5XWJ3</accession>
<reference evidence="1" key="1">
    <citation type="submission" date="2022-09" db="EMBL/GenBank/DDBJ databases">
        <title>Australian commercial rhizobial inoculants.</title>
        <authorList>
            <person name="Kohlmeier M.G."/>
            <person name="O'Hara G.W."/>
            <person name="Colombi E."/>
            <person name="Ramsay J.P."/>
            <person name="Terpolilli J."/>
        </authorList>
    </citation>
    <scope>NUCLEOTIDE SEQUENCE</scope>
    <source>
        <strain evidence="1">WSM1592</strain>
        <plasmid evidence="1">pWSM1592_1</plasmid>
    </source>
</reference>
<proteinExistence type="predicted"/>
<organism evidence="1 2">
    <name type="scientific">Rhizobium sullae</name>
    <name type="common">Rhizobium hedysari</name>
    <dbReference type="NCBI Taxonomy" id="50338"/>
    <lineage>
        <taxon>Bacteria</taxon>
        <taxon>Pseudomonadati</taxon>
        <taxon>Pseudomonadota</taxon>
        <taxon>Alphaproteobacteria</taxon>
        <taxon>Hyphomicrobiales</taxon>
        <taxon>Rhizobiaceae</taxon>
        <taxon>Rhizobium/Agrobacterium group</taxon>
        <taxon>Rhizobium</taxon>
    </lineage>
</organism>
<dbReference type="Gene3D" id="3.40.630.30">
    <property type="match status" value="1"/>
</dbReference>
<dbReference type="InterPro" id="IPR016181">
    <property type="entry name" value="Acyl_CoA_acyltransferase"/>
</dbReference>
<gene>
    <name evidence="1" type="ORF">N2599_25990</name>
</gene>
<evidence type="ECO:0008006" key="3">
    <source>
        <dbReference type="Google" id="ProtNLM"/>
    </source>
</evidence>
<evidence type="ECO:0000313" key="2">
    <source>
        <dbReference type="Proteomes" id="UP001060123"/>
    </source>
</evidence>
<dbReference type="Proteomes" id="UP001060123">
    <property type="component" value="Plasmid pWSM1592_1"/>
</dbReference>
<keyword evidence="2" id="KW-1185">Reference proteome</keyword>
<keyword evidence="1" id="KW-0614">Plasmid</keyword>
<dbReference type="RefSeq" id="WP_051336727.1">
    <property type="nucleotide sequence ID" value="NZ_CP104144.1"/>
</dbReference>
<dbReference type="SUPFAM" id="SSF55729">
    <property type="entry name" value="Acyl-CoA N-acyltransferases (Nat)"/>
    <property type="match status" value="1"/>
</dbReference>